<dbReference type="Proteomes" id="UP001157353">
    <property type="component" value="Unassembled WGS sequence"/>
</dbReference>
<dbReference type="Pfam" id="PF07507">
    <property type="entry name" value="WavE"/>
    <property type="match status" value="1"/>
</dbReference>
<dbReference type="EMBL" id="BSPQ01000026">
    <property type="protein sequence ID" value="GLS92615.1"/>
    <property type="molecule type" value="Genomic_DNA"/>
</dbReference>
<dbReference type="InterPro" id="IPR011122">
    <property type="entry name" value="WavE"/>
</dbReference>
<reference evidence="2" key="1">
    <citation type="journal article" date="2019" name="Int. J. Syst. Evol. Microbiol.">
        <title>The Global Catalogue of Microorganisms (GCM) 10K type strain sequencing project: providing services to taxonomists for standard genome sequencing and annotation.</title>
        <authorList>
            <consortium name="The Broad Institute Genomics Platform"/>
            <consortium name="The Broad Institute Genome Sequencing Center for Infectious Disease"/>
            <person name="Wu L."/>
            <person name="Ma J."/>
        </authorList>
    </citation>
    <scope>NUCLEOTIDE SEQUENCE [LARGE SCALE GENOMIC DNA]</scope>
    <source>
        <strain evidence="2">NBRC 103166</strain>
    </source>
</reference>
<gene>
    <name evidence="1" type="ORF">GCM10007916_36870</name>
</gene>
<proteinExistence type="predicted"/>
<organism evidence="1 2">
    <name type="scientific">Psychromonas marina</name>
    <dbReference type="NCBI Taxonomy" id="88364"/>
    <lineage>
        <taxon>Bacteria</taxon>
        <taxon>Pseudomonadati</taxon>
        <taxon>Pseudomonadota</taxon>
        <taxon>Gammaproteobacteria</taxon>
        <taxon>Alteromonadales</taxon>
        <taxon>Psychromonadaceae</taxon>
        <taxon>Psychromonas</taxon>
    </lineage>
</organism>
<evidence type="ECO:0000313" key="1">
    <source>
        <dbReference type="EMBL" id="GLS92615.1"/>
    </source>
</evidence>
<evidence type="ECO:0000313" key="2">
    <source>
        <dbReference type="Proteomes" id="UP001157353"/>
    </source>
</evidence>
<keyword evidence="2" id="KW-1185">Reference proteome</keyword>
<accession>A0ABQ6E5Y6</accession>
<sequence length="337" mass="39665">MNLEKKICDITVVVQGPVQTFKDRKQEEGITVKCLKSIREHLPGAKIILSTWHGQELQGLDYDQLVLCDDPGQNIRQYKLDGTPRYYNNNRQIVSSSEGLKKVTTKYAMKLRSDNYLTSNDFVMLQKKFQKRCNDYKFLQERVVMSNVFARQYSKGHKVAFHLNDFFYFGLTKDLLTLWDLPLVEDFIPTKEQPYHDSHPNYVIDCAQLFWLKALNKFDPSIQLEHLLDNSKAKLKQSDICYANNIIIGEPSDIGLGLCKRFIENSRVSRPKGKCAHIYFFEWQQLYKKHCDSGFNVECSLVEKIEVFIYRLMYTHSLYIEAKFRIMKRKLNWYSTN</sequence>
<dbReference type="RefSeq" id="WP_284205723.1">
    <property type="nucleotide sequence ID" value="NZ_BSPQ01000026.1"/>
</dbReference>
<comment type="caution">
    <text evidence="1">The sequence shown here is derived from an EMBL/GenBank/DDBJ whole genome shotgun (WGS) entry which is preliminary data.</text>
</comment>
<protein>
    <recommendedName>
        <fullName evidence="3">LPS biosynthesis protein WavE</fullName>
    </recommendedName>
</protein>
<name>A0ABQ6E5Y6_9GAMM</name>
<evidence type="ECO:0008006" key="3">
    <source>
        <dbReference type="Google" id="ProtNLM"/>
    </source>
</evidence>